<dbReference type="EnsemblProtists" id="EKX40431">
    <property type="protein sequence ID" value="EKX40431"/>
    <property type="gene ID" value="GUITHDRAFT_43113"/>
</dbReference>
<sequence length="186" mass="20690">LGSGGFGTVFLAQYQNMAVAVKEPHNAASIHKDEYRKRAFCREADHLYRLRHPNIVNFVGAIVEDEHHEPCYCIVTEVLPFTLEAYLTAKATSSISVGQQVIFDLATGLSYMHASKIIHRDIKPQNVMVDELGRAKYIDFGLSKEEELSRQTSASYTMVGTQSWMAPEVKKGEKATAASDVYSLGM</sequence>
<evidence type="ECO:0000313" key="7">
    <source>
        <dbReference type="EnsemblProtists" id="EKX40431"/>
    </source>
</evidence>
<dbReference type="Pfam" id="PF00069">
    <property type="entry name" value="Pkinase"/>
    <property type="match status" value="1"/>
</dbReference>
<dbReference type="PROSITE" id="PS50011">
    <property type="entry name" value="PROTEIN_KINASE_DOM"/>
    <property type="match status" value="1"/>
</dbReference>
<dbReference type="GeneID" id="19046996"/>
<dbReference type="PROSITE" id="PS00107">
    <property type="entry name" value="PROTEIN_KINASE_ATP"/>
    <property type="match status" value="1"/>
</dbReference>
<dbReference type="GO" id="GO:0004674">
    <property type="term" value="F:protein serine/threonine kinase activity"/>
    <property type="evidence" value="ECO:0007669"/>
    <property type="project" value="UniProtKB-KW"/>
</dbReference>
<reference evidence="6 8" key="1">
    <citation type="journal article" date="2012" name="Nature">
        <title>Algal genomes reveal evolutionary mosaicism and the fate of nucleomorphs.</title>
        <authorList>
            <consortium name="DOE Joint Genome Institute"/>
            <person name="Curtis B.A."/>
            <person name="Tanifuji G."/>
            <person name="Burki F."/>
            <person name="Gruber A."/>
            <person name="Irimia M."/>
            <person name="Maruyama S."/>
            <person name="Arias M.C."/>
            <person name="Ball S.G."/>
            <person name="Gile G.H."/>
            <person name="Hirakawa Y."/>
            <person name="Hopkins J.F."/>
            <person name="Kuo A."/>
            <person name="Rensing S.A."/>
            <person name="Schmutz J."/>
            <person name="Symeonidi A."/>
            <person name="Elias M."/>
            <person name="Eveleigh R.J."/>
            <person name="Herman E.K."/>
            <person name="Klute M.J."/>
            <person name="Nakayama T."/>
            <person name="Obornik M."/>
            <person name="Reyes-Prieto A."/>
            <person name="Armbrust E.V."/>
            <person name="Aves S.J."/>
            <person name="Beiko R.G."/>
            <person name="Coutinho P."/>
            <person name="Dacks J.B."/>
            <person name="Durnford D.G."/>
            <person name="Fast N.M."/>
            <person name="Green B.R."/>
            <person name="Grisdale C.J."/>
            <person name="Hempel F."/>
            <person name="Henrissat B."/>
            <person name="Hoppner M.P."/>
            <person name="Ishida K."/>
            <person name="Kim E."/>
            <person name="Koreny L."/>
            <person name="Kroth P.G."/>
            <person name="Liu Y."/>
            <person name="Malik S.B."/>
            <person name="Maier U.G."/>
            <person name="McRose D."/>
            <person name="Mock T."/>
            <person name="Neilson J.A."/>
            <person name="Onodera N.T."/>
            <person name="Poole A.M."/>
            <person name="Pritham E.J."/>
            <person name="Richards T.A."/>
            <person name="Rocap G."/>
            <person name="Roy S.W."/>
            <person name="Sarai C."/>
            <person name="Schaack S."/>
            <person name="Shirato S."/>
            <person name="Slamovits C.H."/>
            <person name="Spencer D.F."/>
            <person name="Suzuki S."/>
            <person name="Worden A.Z."/>
            <person name="Zauner S."/>
            <person name="Barry K."/>
            <person name="Bell C."/>
            <person name="Bharti A.K."/>
            <person name="Crow J.A."/>
            <person name="Grimwood J."/>
            <person name="Kramer R."/>
            <person name="Lindquist E."/>
            <person name="Lucas S."/>
            <person name="Salamov A."/>
            <person name="McFadden G.I."/>
            <person name="Lane C.E."/>
            <person name="Keeling P.J."/>
            <person name="Gray M.W."/>
            <person name="Grigoriev I.V."/>
            <person name="Archibald J.M."/>
        </authorList>
    </citation>
    <scope>NUCLEOTIDE SEQUENCE</scope>
    <source>
        <strain evidence="6 8">CCMP2712</strain>
    </source>
</reference>
<feature type="domain" description="Protein kinase" evidence="5">
    <location>
        <begin position="1"/>
        <end position="186"/>
    </location>
</feature>
<dbReference type="SMART" id="SM00220">
    <property type="entry name" value="S_TKc"/>
    <property type="match status" value="1"/>
</dbReference>
<comment type="similarity">
    <text evidence="4">Belongs to the protein kinase superfamily.</text>
</comment>
<evidence type="ECO:0000259" key="5">
    <source>
        <dbReference type="PROSITE" id="PS50011"/>
    </source>
</evidence>
<dbReference type="OMA" id="FNIITEC"/>
<keyword evidence="1 3" id="KW-0547">Nucleotide-binding</keyword>
<dbReference type="HOGENOM" id="CLU_000288_7_35_1"/>
<gene>
    <name evidence="6" type="ORF">GUITHDRAFT_43113</name>
</gene>
<dbReference type="InterPro" id="IPR000719">
    <property type="entry name" value="Prot_kinase_dom"/>
</dbReference>
<proteinExistence type="inferred from homology"/>
<feature type="non-terminal residue" evidence="6">
    <location>
        <position position="186"/>
    </location>
</feature>
<evidence type="ECO:0000256" key="1">
    <source>
        <dbReference type="ARBA" id="ARBA00022741"/>
    </source>
</evidence>
<organism evidence="6">
    <name type="scientific">Guillardia theta (strain CCMP2712)</name>
    <name type="common">Cryptophyte</name>
    <dbReference type="NCBI Taxonomy" id="905079"/>
    <lineage>
        <taxon>Eukaryota</taxon>
        <taxon>Cryptophyceae</taxon>
        <taxon>Pyrenomonadales</taxon>
        <taxon>Geminigeraceae</taxon>
        <taxon>Guillardia</taxon>
    </lineage>
</organism>
<evidence type="ECO:0000256" key="2">
    <source>
        <dbReference type="ARBA" id="ARBA00022840"/>
    </source>
</evidence>
<reference evidence="7" key="3">
    <citation type="submission" date="2015-06" db="UniProtKB">
        <authorList>
            <consortium name="EnsemblProtists"/>
        </authorList>
    </citation>
    <scope>IDENTIFICATION</scope>
</reference>
<dbReference type="InterPro" id="IPR017441">
    <property type="entry name" value="Protein_kinase_ATP_BS"/>
</dbReference>
<reference evidence="8" key="2">
    <citation type="submission" date="2012-11" db="EMBL/GenBank/DDBJ databases">
        <authorList>
            <person name="Kuo A."/>
            <person name="Curtis B.A."/>
            <person name="Tanifuji G."/>
            <person name="Burki F."/>
            <person name="Gruber A."/>
            <person name="Irimia M."/>
            <person name="Maruyama S."/>
            <person name="Arias M.C."/>
            <person name="Ball S.G."/>
            <person name="Gile G.H."/>
            <person name="Hirakawa Y."/>
            <person name="Hopkins J.F."/>
            <person name="Rensing S.A."/>
            <person name="Schmutz J."/>
            <person name="Symeonidi A."/>
            <person name="Elias M."/>
            <person name="Eveleigh R.J."/>
            <person name="Herman E.K."/>
            <person name="Klute M.J."/>
            <person name="Nakayama T."/>
            <person name="Obornik M."/>
            <person name="Reyes-Prieto A."/>
            <person name="Armbrust E.V."/>
            <person name="Aves S.J."/>
            <person name="Beiko R.G."/>
            <person name="Coutinho P."/>
            <person name="Dacks J.B."/>
            <person name="Durnford D.G."/>
            <person name="Fast N.M."/>
            <person name="Green B.R."/>
            <person name="Grisdale C."/>
            <person name="Hempe F."/>
            <person name="Henrissat B."/>
            <person name="Hoppner M.P."/>
            <person name="Ishida K.-I."/>
            <person name="Kim E."/>
            <person name="Koreny L."/>
            <person name="Kroth P.G."/>
            <person name="Liu Y."/>
            <person name="Malik S.-B."/>
            <person name="Maier U.G."/>
            <person name="McRose D."/>
            <person name="Mock T."/>
            <person name="Neilson J.A."/>
            <person name="Onodera N.T."/>
            <person name="Poole A.M."/>
            <person name="Pritham E.J."/>
            <person name="Richards T.A."/>
            <person name="Rocap G."/>
            <person name="Roy S.W."/>
            <person name="Sarai C."/>
            <person name="Schaack S."/>
            <person name="Shirato S."/>
            <person name="Slamovits C.H."/>
            <person name="Spencer D.F."/>
            <person name="Suzuki S."/>
            <person name="Worden A.Z."/>
            <person name="Zauner S."/>
            <person name="Barry K."/>
            <person name="Bell C."/>
            <person name="Bharti A.K."/>
            <person name="Crow J.A."/>
            <person name="Grimwood J."/>
            <person name="Kramer R."/>
            <person name="Lindquist E."/>
            <person name="Lucas S."/>
            <person name="Salamov A."/>
            <person name="McFadden G.I."/>
            <person name="Lane C.E."/>
            <person name="Keeling P.J."/>
            <person name="Gray M.W."/>
            <person name="Grigoriev I.V."/>
            <person name="Archibald J.M."/>
        </authorList>
    </citation>
    <scope>NUCLEOTIDE SEQUENCE</scope>
    <source>
        <strain evidence="8">CCMP2712</strain>
    </source>
</reference>
<dbReference type="PROSITE" id="PS00108">
    <property type="entry name" value="PROTEIN_KINASE_ST"/>
    <property type="match status" value="1"/>
</dbReference>
<dbReference type="PaxDb" id="55529-EKX40431"/>
<feature type="binding site" evidence="3">
    <location>
        <position position="22"/>
    </location>
    <ligand>
        <name>ATP</name>
        <dbReference type="ChEBI" id="CHEBI:30616"/>
    </ligand>
</feature>
<dbReference type="Proteomes" id="UP000011087">
    <property type="component" value="Unassembled WGS sequence"/>
</dbReference>
<dbReference type="EMBL" id="JH993031">
    <property type="protein sequence ID" value="EKX40431.1"/>
    <property type="molecule type" value="Genomic_DNA"/>
</dbReference>
<keyword evidence="4" id="KW-0808">Transferase</keyword>
<protein>
    <recommendedName>
        <fullName evidence="5">Protein kinase domain-containing protein</fullName>
    </recommendedName>
</protein>
<dbReference type="eggNOG" id="KOG0192">
    <property type="taxonomic scope" value="Eukaryota"/>
</dbReference>
<feature type="non-terminal residue" evidence="6">
    <location>
        <position position="1"/>
    </location>
</feature>
<dbReference type="PANTHER" id="PTHR44329">
    <property type="entry name" value="SERINE/THREONINE-PROTEIN KINASE TNNI3K-RELATED"/>
    <property type="match status" value="1"/>
</dbReference>
<keyword evidence="2 3" id="KW-0067">ATP-binding</keyword>
<keyword evidence="4" id="KW-0723">Serine/threonine-protein kinase</keyword>
<dbReference type="KEGG" id="gtt:GUITHDRAFT_43113"/>
<dbReference type="RefSeq" id="XP_005827411.1">
    <property type="nucleotide sequence ID" value="XM_005827354.1"/>
</dbReference>
<keyword evidence="4" id="KW-0418">Kinase</keyword>
<dbReference type="AlphaFoldDB" id="L1IW16"/>
<dbReference type="STRING" id="905079.L1IW16"/>
<accession>L1IW16</accession>
<evidence type="ECO:0000313" key="6">
    <source>
        <dbReference type="EMBL" id="EKX40431.1"/>
    </source>
</evidence>
<evidence type="ECO:0000256" key="4">
    <source>
        <dbReference type="RuleBase" id="RU000304"/>
    </source>
</evidence>
<evidence type="ECO:0000256" key="3">
    <source>
        <dbReference type="PROSITE-ProRule" id="PRU10141"/>
    </source>
</evidence>
<name>L1IW16_GUITC</name>
<evidence type="ECO:0000313" key="8">
    <source>
        <dbReference type="Proteomes" id="UP000011087"/>
    </source>
</evidence>
<dbReference type="Gene3D" id="1.10.510.10">
    <property type="entry name" value="Transferase(Phosphotransferase) domain 1"/>
    <property type="match status" value="1"/>
</dbReference>
<dbReference type="OrthoDB" id="10261027at2759"/>
<dbReference type="GO" id="GO:0005524">
    <property type="term" value="F:ATP binding"/>
    <property type="evidence" value="ECO:0007669"/>
    <property type="project" value="UniProtKB-UniRule"/>
</dbReference>
<dbReference type="InterPro" id="IPR008271">
    <property type="entry name" value="Ser/Thr_kinase_AS"/>
</dbReference>
<dbReference type="SUPFAM" id="SSF56112">
    <property type="entry name" value="Protein kinase-like (PK-like)"/>
    <property type="match status" value="1"/>
</dbReference>
<dbReference type="InterPro" id="IPR051681">
    <property type="entry name" value="Ser/Thr_Kinases-Pseudokinases"/>
</dbReference>
<keyword evidence="8" id="KW-1185">Reference proteome</keyword>
<dbReference type="InterPro" id="IPR011009">
    <property type="entry name" value="Kinase-like_dom_sf"/>
</dbReference>